<dbReference type="PANTHER" id="PTHR43133:SF8">
    <property type="entry name" value="RNA POLYMERASE SIGMA FACTOR HI_1459-RELATED"/>
    <property type="match status" value="1"/>
</dbReference>
<protein>
    <recommendedName>
        <fullName evidence="5">RNA polymerase sigma-70 region 2 domain-containing protein</fullName>
    </recommendedName>
</protein>
<evidence type="ECO:0000256" key="3">
    <source>
        <dbReference type="ARBA" id="ARBA00023125"/>
    </source>
</evidence>
<dbReference type="GO" id="GO:0003677">
    <property type="term" value="F:DNA binding"/>
    <property type="evidence" value="ECO:0007669"/>
    <property type="project" value="UniProtKB-KW"/>
</dbReference>
<gene>
    <name evidence="6" type="ORF">METZ01_LOCUS480057</name>
</gene>
<keyword evidence="2" id="KW-0731">Sigma factor</keyword>
<dbReference type="NCBIfam" id="TIGR02937">
    <property type="entry name" value="sigma70-ECF"/>
    <property type="match status" value="1"/>
</dbReference>
<dbReference type="AlphaFoldDB" id="A0A383C562"/>
<evidence type="ECO:0000313" key="6">
    <source>
        <dbReference type="EMBL" id="SVE27203.1"/>
    </source>
</evidence>
<keyword evidence="3" id="KW-0238">DNA-binding</keyword>
<dbReference type="PANTHER" id="PTHR43133">
    <property type="entry name" value="RNA POLYMERASE ECF-TYPE SIGMA FACTO"/>
    <property type="match status" value="1"/>
</dbReference>
<organism evidence="6">
    <name type="scientific">marine metagenome</name>
    <dbReference type="NCBI Taxonomy" id="408172"/>
    <lineage>
        <taxon>unclassified sequences</taxon>
        <taxon>metagenomes</taxon>
        <taxon>ecological metagenomes</taxon>
    </lineage>
</organism>
<dbReference type="InterPro" id="IPR014284">
    <property type="entry name" value="RNA_pol_sigma-70_dom"/>
</dbReference>
<dbReference type="InterPro" id="IPR039425">
    <property type="entry name" value="RNA_pol_sigma-70-like"/>
</dbReference>
<reference evidence="6" key="1">
    <citation type="submission" date="2018-05" db="EMBL/GenBank/DDBJ databases">
        <authorList>
            <person name="Lanie J.A."/>
            <person name="Ng W.-L."/>
            <person name="Kazmierczak K.M."/>
            <person name="Andrzejewski T.M."/>
            <person name="Davidsen T.M."/>
            <person name="Wayne K.J."/>
            <person name="Tettelin H."/>
            <person name="Glass J.I."/>
            <person name="Rusch D."/>
            <person name="Podicherti R."/>
            <person name="Tsui H.-C.T."/>
            <person name="Winkler M.E."/>
        </authorList>
    </citation>
    <scope>NUCLEOTIDE SEQUENCE</scope>
</reference>
<dbReference type="GO" id="GO:0006352">
    <property type="term" value="P:DNA-templated transcription initiation"/>
    <property type="evidence" value="ECO:0007669"/>
    <property type="project" value="InterPro"/>
</dbReference>
<dbReference type="InterPro" id="IPR013325">
    <property type="entry name" value="RNA_pol_sigma_r2"/>
</dbReference>
<evidence type="ECO:0000256" key="1">
    <source>
        <dbReference type="ARBA" id="ARBA00023015"/>
    </source>
</evidence>
<feature type="domain" description="RNA polymerase sigma-70 region 2" evidence="5">
    <location>
        <begin position="30"/>
        <end position="83"/>
    </location>
</feature>
<accession>A0A383C562</accession>
<evidence type="ECO:0000256" key="4">
    <source>
        <dbReference type="ARBA" id="ARBA00023163"/>
    </source>
</evidence>
<evidence type="ECO:0000259" key="5">
    <source>
        <dbReference type="Pfam" id="PF04542"/>
    </source>
</evidence>
<keyword evidence="1" id="KW-0805">Transcription regulation</keyword>
<name>A0A383C562_9ZZZZ</name>
<evidence type="ECO:0000256" key="2">
    <source>
        <dbReference type="ARBA" id="ARBA00023082"/>
    </source>
</evidence>
<sequence>MGEVNGYDSMVDAELVLQFQEGSEKAFDDLVRRHMEAAYRFCLRLTGREADAEEISQEGFVRAYRRLSSFRGEAHFRSWLFRI</sequence>
<keyword evidence="4" id="KW-0804">Transcription</keyword>
<dbReference type="EMBL" id="UINC01205841">
    <property type="protein sequence ID" value="SVE27203.1"/>
    <property type="molecule type" value="Genomic_DNA"/>
</dbReference>
<proteinExistence type="predicted"/>
<dbReference type="GO" id="GO:0016987">
    <property type="term" value="F:sigma factor activity"/>
    <property type="evidence" value="ECO:0007669"/>
    <property type="project" value="UniProtKB-KW"/>
</dbReference>
<feature type="non-terminal residue" evidence="6">
    <location>
        <position position="83"/>
    </location>
</feature>
<dbReference type="Pfam" id="PF04542">
    <property type="entry name" value="Sigma70_r2"/>
    <property type="match status" value="1"/>
</dbReference>
<dbReference type="SUPFAM" id="SSF88946">
    <property type="entry name" value="Sigma2 domain of RNA polymerase sigma factors"/>
    <property type="match status" value="1"/>
</dbReference>
<dbReference type="Gene3D" id="1.10.1740.10">
    <property type="match status" value="1"/>
</dbReference>
<dbReference type="InterPro" id="IPR007627">
    <property type="entry name" value="RNA_pol_sigma70_r2"/>
</dbReference>